<dbReference type="EMBL" id="RIAX01000001">
    <property type="protein sequence ID" value="RNF41262.1"/>
    <property type="molecule type" value="Genomic_DNA"/>
</dbReference>
<dbReference type="AlphaFoldDB" id="A0A3M8PCE4"/>
<dbReference type="InterPro" id="IPR010432">
    <property type="entry name" value="RDD"/>
</dbReference>
<name>A0A3M8PCE4_9BACL</name>
<dbReference type="GO" id="GO:0016020">
    <property type="term" value="C:membrane"/>
    <property type="evidence" value="ECO:0007669"/>
    <property type="project" value="UniProtKB-SubCell"/>
</dbReference>
<feature type="transmembrane region" description="Helical" evidence="5">
    <location>
        <begin position="38"/>
        <end position="57"/>
    </location>
</feature>
<dbReference type="OrthoDB" id="2354892at2"/>
<protein>
    <submittedName>
        <fullName evidence="7">RDD family protein</fullName>
    </submittedName>
</protein>
<feature type="domain" description="RDD" evidence="6">
    <location>
        <begin position="7"/>
        <end position="91"/>
    </location>
</feature>
<keyword evidence="3 5" id="KW-1133">Transmembrane helix</keyword>
<gene>
    <name evidence="7" type="ORF">EEX84_02640</name>
</gene>
<evidence type="ECO:0000313" key="7">
    <source>
        <dbReference type="EMBL" id="RNF41262.1"/>
    </source>
</evidence>
<dbReference type="Proteomes" id="UP000275473">
    <property type="component" value="Unassembled WGS sequence"/>
</dbReference>
<evidence type="ECO:0000256" key="2">
    <source>
        <dbReference type="ARBA" id="ARBA00022692"/>
    </source>
</evidence>
<evidence type="ECO:0000256" key="1">
    <source>
        <dbReference type="ARBA" id="ARBA00004141"/>
    </source>
</evidence>
<sequence length="129" mass="14639">MNQLTKKRAKAILIDTLLATGVSVVIESALRRKMDNEFFYVVVLPTLTLWGLEYAQIKTTGQTAGQKLMGIKVVSENSGELNGEQILKRAAHRDFISTFTYLRHRQEYDVYNGSKFPHDVYAETAVIEK</sequence>
<comment type="caution">
    <text evidence="7">The sequence shown here is derived from an EMBL/GenBank/DDBJ whole genome shotgun (WGS) entry which is preliminary data.</text>
</comment>
<organism evidence="7 8">
    <name type="scientific">Planococcus salinus</name>
    <dbReference type="NCBI Taxonomy" id="1848460"/>
    <lineage>
        <taxon>Bacteria</taxon>
        <taxon>Bacillati</taxon>
        <taxon>Bacillota</taxon>
        <taxon>Bacilli</taxon>
        <taxon>Bacillales</taxon>
        <taxon>Caryophanaceae</taxon>
        <taxon>Planococcus</taxon>
    </lineage>
</organism>
<accession>A0A3M8PCE4</accession>
<comment type="subcellular location">
    <subcellularLocation>
        <location evidence="1">Membrane</location>
        <topology evidence="1">Multi-pass membrane protein</topology>
    </subcellularLocation>
</comment>
<evidence type="ECO:0000313" key="8">
    <source>
        <dbReference type="Proteomes" id="UP000275473"/>
    </source>
</evidence>
<evidence type="ECO:0000256" key="3">
    <source>
        <dbReference type="ARBA" id="ARBA00022989"/>
    </source>
</evidence>
<keyword evidence="4 5" id="KW-0472">Membrane</keyword>
<evidence type="ECO:0000259" key="6">
    <source>
        <dbReference type="Pfam" id="PF06271"/>
    </source>
</evidence>
<proteinExistence type="predicted"/>
<dbReference type="Pfam" id="PF06271">
    <property type="entry name" value="RDD"/>
    <property type="match status" value="1"/>
</dbReference>
<keyword evidence="2 5" id="KW-0812">Transmembrane</keyword>
<evidence type="ECO:0000256" key="4">
    <source>
        <dbReference type="ARBA" id="ARBA00023136"/>
    </source>
</evidence>
<keyword evidence="8" id="KW-1185">Reference proteome</keyword>
<dbReference type="RefSeq" id="WP_123164009.1">
    <property type="nucleotide sequence ID" value="NZ_RIAX01000001.1"/>
</dbReference>
<reference evidence="7 8" key="1">
    <citation type="journal article" date="2018" name="Int. J. Syst. Evol. Microbiol.">
        <title>Planococcus salinus sp. nov., a moderately halophilic bacterium isolated from a saline-alkali soil.</title>
        <authorList>
            <person name="Gan L."/>
        </authorList>
    </citation>
    <scope>NUCLEOTIDE SEQUENCE [LARGE SCALE GENOMIC DNA]</scope>
    <source>
        <strain evidence="7 8">LCB217</strain>
    </source>
</reference>
<evidence type="ECO:0000256" key="5">
    <source>
        <dbReference type="SAM" id="Phobius"/>
    </source>
</evidence>